<keyword evidence="2" id="KW-1185">Reference proteome</keyword>
<protein>
    <submittedName>
        <fullName evidence="1">Uncharacterized protein</fullName>
    </submittedName>
</protein>
<reference evidence="1 2" key="1">
    <citation type="submission" date="2020-02" db="EMBL/GenBank/DDBJ databases">
        <authorList>
            <person name="Ferguson B K."/>
        </authorList>
    </citation>
    <scope>NUCLEOTIDE SEQUENCE [LARGE SCALE GENOMIC DNA]</scope>
</reference>
<dbReference type="EMBL" id="CADCXU010024253">
    <property type="protein sequence ID" value="CAB0011702.1"/>
    <property type="molecule type" value="Genomic_DNA"/>
</dbReference>
<dbReference type="Proteomes" id="UP000479000">
    <property type="component" value="Unassembled WGS sequence"/>
</dbReference>
<evidence type="ECO:0000313" key="1">
    <source>
        <dbReference type="EMBL" id="CAB0011702.1"/>
    </source>
</evidence>
<gene>
    <name evidence="1" type="ORF">NTEN_LOCUS16608</name>
</gene>
<name>A0A6H5H766_9HEMI</name>
<accession>A0A6H5H766</accession>
<sequence>MSRSALFVYENYGNSFPSGRPTSILEEERASLHSRAPLFSVFSQNFYSPSMRTIAIPHVDFSFYFSFPAQEKRGASLLELVIMGFSFLTVAFPFGGTREVLSPQFDYGGQALFGPVSEQVYGLKRNSLGHPVYLKTPAVNHKILKIRLHKFTVAEEKPTVTVFYHFPKSHTYTYYQSPSVCWPQLFRLIFEEQGRGGLRVMEEPRTWGSPSLPTPFRTLDNSFLRFASDGVRHSGA</sequence>
<dbReference type="AlphaFoldDB" id="A0A6H5H766"/>
<evidence type="ECO:0000313" key="2">
    <source>
        <dbReference type="Proteomes" id="UP000479000"/>
    </source>
</evidence>
<proteinExistence type="predicted"/>
<organism evidence="1 2">
    <name type="scientific">Nesidiocoris tenuis</name>
    <dbReference type="NCBI Taxonomy" id="355587"/>
    <lineage>
        <taxon>Eukaryota</taxon>
        <taxon>Metazoa</taxon>
        <taxon>Ecdysozoa</taxon>
        <taxon>Arthropoda</taxon>
        <taxon>Hexapoda</taxon>
        <taxon>Insecta</taxon>
        <taxon>Pterygota</taxon>
        <taxon>Neoptera</taxon>
        <taxon>Paraneoptera</taxon>
        <taxon>Hemiptera</taxon>
        <taxon>Heteroptera</taxon>
        <taxon>Panheteroptera</taxon>
        <taxon>Cimicomorpha</taxon>
        <taxon>Miridae</taxon>
        <taxon>Dicyphina</taxon>
        <taxon>Nesidiocoris</taxon>
    </lineage>
</organism>